<feature type="compositionally biased region" description="Basic and acidic residues" evidence="1">
    <location>
        <begin position="287"/>
        <end position="296"/>
    </location>
</feature>
<dbReference type="OrthoDB" id="417151at2759"/>
<evidence type="ECO:0000313" key="4">
    <source>
        <dbReference type="Proteomes" id="UP001152797"/>
    </source>
</evidence>
<organism evidence="2">
    <name type="scientific">Cladocopium goreaui</name>
    <dbReference type="NCBI Taxonomy" id="2562237"/>
    <lineage>
        <taxon>Eukaryota</taxon>
        <taxon>Sar</taxon>
        <taxon>Alveolata</taxon>
        <taxon>Dinophyceae</taxon>
        <taxon>Suessiales</taxon>
        <taxon>Symbiodiniaceae</taxon>
        <taxon>Cladocopium</taxon>
    </lineage>
</organism>
<sequence>MARTKTTGGAKLHGPICAFVARDITVSGYDWLIEGFQMLQREDLMFPQDYFIPTPGRDWTVFKNKILEPPAMANYFRIVLGRLGTTRFQDGYWRQNQAMDLVPGAMLLFWSGHSPRHYLTQAATSLGVDKTKRDFLGRWSIGRTGSNAYLHTSRQVVEEVQHLVRDAIVLGAPVLDESELLEDIMHFADKHELVGQRVRRRHTHDYRRANADEVFNTFDLDVEQVDAQEKQQVMEAVQREAGDRQAPVGYFITTSRCIDSTDVDNVQDAAYDATCKVCQRRVSEELGRMTTDHDASSDSGDSSSTNTSGDEAEAEEAFPGLQDQIYSWYRFLSTLKACQELPHATWPVFDEGRQYLGPLPTSGGHNMHAKPLHSALLLGLFQTMGQRLQPPQLQIALLPGLLQKQVQHRQPPRRQMVQANHQLELRWRPRAENDLADKLTNEDFSQVDANLRVECKWEDFDFSLLQQLWEVVSGGFFSLIMTPLFQMLNLYATLTLLHQKPWALRHSLDEREDYLEAEGLGYPSTVLAQTAVSLTCYAAQREHFERITDDATTLPPRQDNGESIVRHASPSRRCCGPTENTVDRGSQLDEEDDEEEERVAVERLLGAMDEKDEPSPDYLAVKLEEVEGGRLRIIKEKKKAKMPVNSEELRVRRSRSECNTMLMLAAKFRNKTWFQDLSTKTFQRYVDFLLGEKIFQLQIPKGDGSAQTMAANPSWDLMINFEHKLRKEAYRRTSREGRPLAVTMEEVMADATLKETFFVTPLEEKENHAKDDWEQTPKQVNDSGLTWETWHEGGKDSPTVHVLYLFAGVERRADVRHYLEELAKRDGYTLKILQLDILRNEGHNLHKEEVWNWVSQQLQSGLVDLFLVAPPCNTHSRARCQYRQHGGPRPLRNYNFPHGFPWLSQANMEKVRLADELVQKSLHGCAVVLAHGGHFFLEHPEQLGVTAGQIPASIWDLPEVAELLCQKGHLAPVFTPDSLAKKRIACTSYNIQDDELRSRALNCFRVLVGLDLHATGIGKSMLDCVGAHDTSTDVLQVLSDALFSKATGTLLKRSSMLWRWASWIAATGRGTCFDQTEDTLYKYMNHLRDSGAAPTAASHFVEALRFSGQVFKLLKMNSHSVITSRVTGAAHNLFLQKRKLQQARAFTVEAAGVSESLCNGDSRVHVRVICVTILFCIFACIRWFDATDAGLDDKKIFLPSWNEVAQTLSAYPMSSGEATCWIRELLFAAHVPDSEGFSSHSCKCTLLTWAGMCTLFTREERAERLSMLVRQADKPLDENLAQTWQEPELELSDESSQAAFQSRALEVGITSADLQTLKTGGINSYSRYAFCCAYQPGSGNEDVLFDYLESVLGAKPTGADASNYRRLFFESHALALKDLQSRLDRSDASELKILPLAEKVQRLEALRRKFPGVMLSTSMEPSHELIDRVVHQYEENCIKLVELNKCTSREQEIKSERTTSQLSFDAQGNIKEPPTGYRHISADQIIQADRKLWVKVAEQTRSRVTGVTADGVKNVDAALKELSHHPDVQFHMLPLPLRDSSQASSSNQRFQPYQQNRASPPEQKGKGKAGGKEQGKGRIQVALILADLTQEHSQQTALNMVRQLRPLSIHLGLPCGTCSRARERELPEHLRSQHSAPPPLRSAEHLMGMPGLVGTNLAKVQAANTLYYFGVQLLFLCFELDILVSVENPARSWLWGILTRLVAAINNPEFTKWYAALTSTDFHACMHGGERNKRTRLLASQGLYDELSAECDNSHQHKPWFVVQRGSGLEFATALEAEYPRVLCTRMAACLKRQAEQRHLRLGRTFKYGIQWKPEEFFEEAKAVLHPKDPQKALPLVLKEAVIHVMSSSPVEVAKHRLSVVLALHRKASELAAEEQQLKASMDRQTAHVLANKRLCLWKHLLETTGFADMQVVDLVTDGIPLYGSHTKPPNFPDDWRPSLISVDELLESSIWRRKALMGAENSKMEDGVQDDLHEATMKEVELGHLHGPLSEEEVTAHFGSDKWLFNPRFALYQGAEGKIRAIDDGKRSSLNLAYTTNFKLELYDVDTLAALVASVADSLQLGKVSFDMEDDTTCTVPVHPEVASDTWCGRTLDLSRAYKQLAVDKASRLLSVVGYYHRNRWVFFRCDVLPFGAVAAVYSFNRVSRSLHHLICKLLWGPCTCFYDDYPTISPNASSAILSKAMSAMLTLLGWDHAKVGVKAADFSSAFNALGISVQLDSLNRGVFILCNKEGRIERLCAMLEAVKGRGVITRSEAAQIQGHLNFASGFFVSKALRFLVSSFARLADIPRSLGSGDLQRLCDLAVTMLKAMPPRQYRSESFRNPFLIFTDGAWEDGRASGGAVTYNPQTGESKVFAVEIPLKLIDKWLEEVGEQLISQIEFFVYLAVRFHCRQALFNKVGIAWIDNEAARFVAIKGSSDSFSLLAMSRVLQQLELELPSSVWLERVSSFSNPSDMPSRKRVKEAAKLLGASESGVLQIPDSVIEAILLMHREPYASLNALSKGVNSSA</sequence>
<dbReference type="EMBL" id="CAMXCT020000014">
    <property type="protein sequence ID" value="CAL1125859.1"/>
    <property type="molecule type" value="Genomic_DNA"/>
</dbReference>
<comment type="caution">
    <text evidence="2">The sequence shown here is derived from an EMBL/GenBank/DDBJ whole genome shotgun (WGS) entry which is preliminary data.</text>
</comment>
<evidence type="ECO:0000313" key="2">
    <source>
        <dbReference type="EMBL" id="CAI3972484.1"/>
    </source>
</evidence>
<reference evidence="2" key="1">
    <citation type="submission" date="2022-10" db="EMBL/GenBank/DDBJ databases">
        <authorList>
            <person name="Chen Y."/>
            <person name="Dougan E. K."/>
            <person name="Chan C."/>
            <person name="Rhodes N."/>
            <person name="Thang M."/>
        </authorList>
    </citation>
    <scope>NUCLEOTIDE SEQUENCE</scope>
</reference>
<dbReference type="InterPro" id="IPR043502">
    <property type="entry name" value="DNA/RNA_pol_sf"/>
</dbReference>
<dbReference type="Proteomes" id="UP001152797">
    <property type="component" value="Unassembled WGS sequence"/>
</dbReference>
<reference evidence="3" key="2">
    <citation type="submission" date="2024-04" db="EMBL/GenBank/DDBJ databases">
        <authorList>
            <person name="Chen Y."/>
            <person name="Shah S."/>
            <person name="Dougan E. K."/>
            <person name="Thang M."/>
            <person name="Chan C."/>
        </authorList>
    </citation>
    <scope>NUCLEOTIDE SEQUENCE [LARGE SCALE GENOMIC DNA]</scope>
</reference>
<feature type="region of interest" description="Disordered" evidence="1">
    <location>
        <begin position="1538"/>
        <end position="1575"/>
    </location>
</feature>
<evidence type="ECO:0000313" key="3">
    <source>
        <dbReference type="EMBL" id="CAL1125859.1"/>
    </source>
</evidence>
<protein>
    <submittedName>
        <fullName evidence="2">Uncharacterized protein</fullName>
    </submittedName>
</protein>
<dbReference type="EMBL" id="CAMXCT030000014">
    <property type="protein sequence ID" value="CAL4759796.1"/>
    <property type="molecule type" value="Genomic_DNA"/>
</dbReference>
<feature type="compositionally biased region" description="Polar residues" evidence="1">
    <location>
        <begin position="1539"/>
        <end position="1558"/>
    </location>
</feature>
<feature type="compositionally biased region" description="Low complexity" evidence="1">
    <location>
        <begin position="297"/>
        <end position="309"/>
    </location>
</feature>
<dbReference type="SUPFAM" id="SSF56672">
    <property type="entry name" value="DNA/RNA polymerases"/>
    <property type="match status" value="1"/>
</dbReference>
<name>A0A9P1FD62_9DINO</name>
<keyword evidence="4" id="KW-1185">Reference proteome</keyword>
<feature type="region of interest" description="Disordered" evidence="1">
    <location>
        <begin position="287"/>
        <end position="317"/>
    </location>
</feature>
<accession>A0A9P1FD62</accession>
<proteinExistence type="predicted"/>
<feature type="region of interest" description="Disordered" evidence="1">
    <location>
        <begin position="551"/>
        <end position="596"/>
    </location>
</feature>
<dbReference type="EMBL" id="CAMXCT010000014">
    <property type="protein sequence ID" value="CAI3972484.1"/>
    <property type="molecule type" value="Genomic_DNA"/>
</dbReference>
<evidence type="ECO:0000256" key="1">
    <source>
        <dbReference type="SAM" id="MobiDB-lite"/>
    </source>
</evidence>
<gene>
    <name evidence="2" type="ORF">C1SCF055_LOCUS1066</name>
</gene>